<evidence type="ECO:0000313" key="3">
    <source>
        <dbReference type="Proteomes" id="UP000252419"/>
    </source>
</evidence>
<protein>
    <submittedName>
        <fullName evidence="2">Uncharacterized protein</fullName>
    </submittedName>
</protein>
<dbReference type="EMBL" id="JPWA01000001">
    <property type="protein sequence ID" value="RCK07634.1"/>
    <property type="molecule type" value="Genomic_DNA"/>
</dbReference>
<evidence type="ECO:0000313" key="2">
    <source>
        <dbReference type="EMBL" id="RCK07634.1"/>
    </source>
</evidence>
<accession>A0A367UJX8</accession>
<keyword evidence="3" id="KW-1185">Reference proteome</keyword>
<sequence>MNIFKQGRLLGLGVILSAILMFGFATPSSAEACGKLGQPACVTCVDKVTVYFPFNFCCIPEASSCRKTAYTCNAGYVRDGMGLCTKISLTAEEAVKVGCRTSRSAQMILDDAKKTGDLGTITSSQVSAFRPTDKWMTTLEVTDPNTWGYRATDFPDEIKSLEAGKTLSKAERREKKVTDKSAFWRQNGPKIDYGTKSSTLNSFQMIATSDSSKPMSQFSSVALDYEVASGFGGTVYKFQMNPSSPVLGLRDCSLNGGGETQFQVKGGTPIKNLHRFVNSTGKWEIYKNGKWQIVVGPNDEL</sequence>
<gene>
    <name evidence="2" type="ORF">TH5_00730</name>
</gene>
<feature type="signal peptide" evidence="1">
    <location>
        <begin position="1"/>
        <end position="32"/>
    </location>
</feature>
<evidence type="ECO:0000256" key="1">
    <source>
        <dbReference type="SAM" id="SignalP"/>
    </source>
</evidence>
<feature type="chain" id="PRO_5016885285" evidence="1">
    <location>
        <begin position="33"/>
        <end position="301"/>
    </location>
</feature>
<organism evidence="2 3">
    <name type="scientific">Thalassospira xianhensis MCCC 1A02616</name>
    <dbReference type="NCBI Taxonomy" id="1177929"/>
    <lineage>
        <taxon>Bacteria</taxon>
        <taxon>Pseudomonadati</taxon>
        <taxon>Pseudomonadota</taxon>
        <taxon>Alphaproteobacteria</taxon>
        <taxon>Rhodospirillales</taxon>
        <taxon>Thalassospiraceae</taxon>
        <taxon>Thalassospira</taxon>
    </lineage>
</organism>
<keyword evidence="1" id="KW-0732">Signal</keyword>
<dbReference type="Proteomes" id="UP000252419">
    <property type="component" value="Unassembled WGS sequence"/>
</dbReference>
<comment type="caution">
    <text evidence="2">The sequence shown here is derived from an EMBL/GenBank/DDBJ whole genome shotgun (WGS) entry which is preliminary data.</text>
</comment>
<reference evidence="2 3" key="1">
    <citation type="submission" date="2014-07" db="EMBL/GenBank/DDBJ databases">
        <title>Draft genome sequence of Thalassospira xianhensis P-4 (MCCC 1A02616).</title>
        <authorList>
            <person name="Lai Q."/>
            <person name="Shao Z."/>
        </authorList>
    </citation>
    <scope>NUCLEOTIDE SEQUENCE [LARGE SCALE GENOMIC DNA]</scope>
    <source>
        <strain evidence="2 3">MCCC 1A02616</strain>
    </source>
</reference>
<proteinExistence type="predicted"/>
<dbReference type="AlphaFoldDB" id="A0A367UJX8"/>
<dbReference type="RefSeq" id="WP_114120097.1">
    <property type="nucleotide sequence ID" value="NZ_JPWA01000001.1"/>
</dbReference>
<name>A0A367UJX8_9PROT</name>